<sequence>MLPNWDANPADASKNDQSFATASDLSLNTSVHRRGSLLSSMALGTLGIGNLGQRESKTEASGAPLHPSSSSRASSASQRSSSRSVTSTVSAGSTNSNSIQMVNDDLPNAYFSTLDDAPPASSYIGEQHFWDNQKSRLQATDQQLAVSSAMNPNRRRQGSAIKDKRKNHKKKVLEKSGVGSSATNSKMNSSSAAVPPTPSTSNPSNSSSMLSTSPIETTGGRDSALNTTTNNNENHPPNATASSRATLRPAPSPSSSPRKVQPPAPEAPAHSSISFGMPERFSTQRRERSDISGGAEEEGGCEEFVSFMTSGLEQMIASIEALVISEQSTAAVIYRDKPLTTTSTTSTVAPTHYDPAAITRLRNFASSYLTGGGGGVGGELLFGRSTMRRKANTIPGGRLGRSLGDLRNVMVDVINNALNLCEAARRGAAIERRQCKKHLQKMQAQAKTHAKKLLREERGKRKKLEGEKKTMREDMLEEMEGSLNDKCVGYEVRLKEMEDEMRTLSMENSYLKNEMEKKREESENAVEYATYRAKADADASSGETVKRLEAEIERLKRDVEDGRRAAEGRAREIQDKERERARSEVERAKEKCEELISKLRESEERREENERNARRVLGEEVAKLRKKHEDAVDGFRKENFDVNSNAGDTIKRERESFKSQIEMLRSDHAQEMDTMRAALELAKSEGRERVRIAREEEAKKVGREEREQIRALTMAHEAEMRRAGKEVVRLQKLLRKKGVSDGGGGDGFVQAQVESLRMEMEEVEEEREGRGRGRGRGKGGIKKGGGIEAKWLHAIEKEGDDLRGGAVSGGGTGAGGIGSILRRSTELRSMAGSGGGKGGIDWGGVKGSMEEGRAAPQPAAAAAAVVVDGGKEGKSGAGVGVGGTIRGTQRNAPLSTTGKGESLGLREWKDTLNLKERYIKDRGKEGAVGELDKYVKGEDN</sequence>
<organism evidence="3 4">
    <name type="scientific">Triparma columacea</name>
    <dbReference type="NCBI Taxonomy" id="722753"/>
    <lineage>
        <taxon>Eukaryota</taxon>
        <taxon>Sar</taxon>
        <taxon>Stramenopiles</taxon>
        <taxon>Ochrophyta</taxon>
        <taxon>Bolidophyceae</taxon>
        <taxon>Parmales</taxon>
        <taxon>Triparmaceae</taxon>
        <taxon>Triparma</taxon>
    </lineage>
</organism>
<accession>A0A9W7LC09</accession>
<protein>
    <submittedName>
        <fullName evidence="3">Uncharacterized protein</fullName>
    </submittedName>
</protein>
<dbReference type="AlphaFoldDB" id="A0A9W7LC09"/>
<gene>
    <name evidence="3" type="ORF">TrCOL_g1439</name>
</gene>
<feature type="region of interest" description="Disordered" evidence="2">
    <location>
        <begin position="144"/>
        <end position="300"/>
    </location>
</feature>
<feature type="compositionally biased region" description="Pro residues" evidence="2">
    <location>
        <begin position="250"/>
        <end position="266"/>
    </location>
</feature>
<feature type="region of interest" description="Disordered" evidence="2">
    <location>
        <begin position="561"/>
        <end position="581"/>
    </location>
</feature>
<comment type="caution">
    <text evidence="3">The sequence shown here is derived from an EMBL/GenBank/DDBJ whole genome shotgun (WGS) entry which is preliminary data.</text>
</comment>
<dbReference type="Proteomes" id="UP001165065">
    <property type="component" value="Unassembled WGS sequence"/>
</dbReference>
<feature type="region of interest" description="Disordered" evidence="2">
    <location>
        <begin position="829"/>
        <end position="854"/>
    </location>
</feature>
<dbReference type="EMBL" id="BRYA01000211">
    <property type="protein sequence ID" value="GMI44278.1"/>
    <property type="molecule type" value="Genomic_DNA"/>
</dbReference>
<proteinExistence type="predicted"/>
<feature type="compositionally biased region" description="Basic residues" evidence="2">
    <location>
        <begin position="772"/>
        <end position="781"/>
    </location>
</feature>
<keyword evidence="4" id="KW-1185">Reference proteome</keyword>
<feature type="compositionally biased region" description="Low complexity" evidence="2">
    <location>
        <begin position="68"/>
        <end position="98"/>
    </location>
</feature>
<feature type="region of interest" description="Disordered" evidence="2">
    <location>
        <begin position="873"/>
        <end position="901"/>
    </location>
</feature>
<feature type="region of interest" description="Disordered" evidence="2">
    <location>
        <begin position="1"/>
        <end position="22"/>
    </location>
</feature>
<feature type="coiled-coil region" evidence="1">
    <location>
        <begin position="454"/>
        <end position="521"/>
    </location>
</feature>
<feature type="compositionally biased region" description="Gly residues" evidence="2">
    <location>
        <begin position="875"/>
        <end position="885"/>
    </location>
</feature>
<feature type="region of interest" description="Disordered" evidence="2">
    <location>
        <begin position="763"/>
        <end position="783"/>
    </location>
</feature>
<feature type="compositionally biased region" description="Low complexity" evidence="2">
    <location>
        <begin position="180"/>
        <end position="214"/>
    </location>
</feature>
<feature type="region of interest" description="Disordered" evidence="2">
    <location>
        <begin position="53"/>
        <end position="100"/>
    </location>
</feature>
<feature type="compositionally biased region" description="Basic residues" evidence="2">
    <location>
        <begin position="153"/>
        <end position="172"/>
    </location>
</feature>
<feature type="compositionally biased region" description="Polar residues" evidence="2">
    <location>
        <begin position="886"/>
        <end position="899"/>
    </location>
</feature>
<evidence type="ECO:0000256" key="1">
    <source>
        <dbReference type="SAM" id="Coils"/>
    </source>
</evidence>
<feature type="compositionally biased region" description="Low complexity" evidence="2">
    <location>
        <begin position="226"/>
        <end position="249"/>
    </location>
</feature>
<evidence type="ECO:0000256" key="2">
    <source>
        <dbReference type="SAM" id="MobiDB-lite"/>
    </source>
</evidence>
<name>A0A9W7LC09_9STRA</name>
<evidence type="ECO:0000313" key="4">
    <source>
        <dbReference type="Proteomes" id="UP001165065"/>
    </source>
</evidence>
<evidence type="ECO:0000313" key="3">
    <source>
        <dbReference type="EMBL" id="GMI44278.1"/>
    </source>
</evidence>
<keyword evidence="1" id="KW-0175">Coiled coil</keyword>
<feature type="compositionally biased region" description="Gly residues" evidence="2">
    <location>
        <begin position="832"/>
        <end position="846"/>
    </location>
</feature>
<dbReference type="OrthoDB" id="201348at2759"/>
<reference evidence="4" key="1">
    <citation type="journal article" date="2023" name="Commun. Biol.">
        <title>Genome analysis of Parmales, the sister group of diatoms, reveals the evolutionary specialization of diatoms from phago-mixotrophs to photoautotrophs.</title>
        <authorList>
            <person name="Ban H."/>
            <person name="Sato S."/>
            <person name="Yoshikawa S."/>
            <person name="Yamada K."/>
            <person name="Nakamura Y."/>
            <person name="Ichinomiya M."/>
            <person name="Sato N."/>
            <person name="Blanc-Mathieu R."/>
            <person name="Endo H."/>
            <person name="Kuwata A."/>
            <person name="Ogata H."/>
        </authorList>
    </citation>
    <scope>NUCLEOTIDE SEQUENCE [LARGE SCALE GENOMIC DNA]</scope>
</reference>